<protein>
    <submittedName>
        <fullName evidence="1">Uncharacterized protein</fullName>
    </submittedName>
</protein>
<name>A0AA39NT98_9AGAR</name>
<evidence type="ECO:0000313" key="2">
    <source>
        <dbReference type="Proteomes" id="UP001175227"/>
    </source>
</evidence>
<evidence type="ECO:0000313" key="1">
    <source>
        <dbReference type="EMBL" id="KAK0471068.1"/>
    </source>
</evidence>
<keyword evidence="2" id="KW-1185">Reference proteome</keyword>
<sequence>MRYDVEIGILEEQWKDEIQGRRRPPSWNYAQVRLATFSLKYATLVIRCITENLAPSRFMRGATDSHFKCVTFAAIFLFKLLRPEFSYFVKSADKHESVNLTAILTNKLSSSDIAVDDRHSPKLYARFLAALLSNYRHKISHEKAVSDLQTAPIKNTDILTCIVDDGMSRQWPQPQILTYQPEVTHATGVWPQFRDAMEFPYVTNDSENVGNGERGSQRGMSEDEVFALMQGLIHPEWFRGMLMPGYVFSSFIA</sequence>
<accession>A0AA39NT98</accession>
<dbReference type="EMBL" id="JAUEPR010000055">
    <property type="protein sequence ID" value="KAK0471068.1"/>
    <property type="molecule type" value="Genomic_DNA"/>
</dbReference>
<gene>
    <name evidence="1" type="ORF">IW261DRAFT_1425466</name>
</gene>
<dbReference type="Proteomes" id="UP001175227">
    <property type="component" value="Unassembled WGS sequence"/>
</dbReference>
<comment type="caution">
    <text evidence="1">The sequence shown here is derived from an EMBL/GenBank/DDBJ whole genome shotgun (WGS) entry which is preliminary data.</text>
</comment>
<organism evidence="1 2">
    <name type="scientific">Armillaria novae-zelandiae</name>
    <dbReference type="NCBI Taxonomy" id="153914"/>
    <lineage>
        <taxon>Eukaryota</taxon>
        <taxon>Fungi</taxon>
        <taxon>Dikarya</taxon>
        <taxon>Basidiomycota</taxon>
        <taxon>Agaricomycotina</taxon>
        <taxon>Agaricomycetes</taxon>
        <taxon>Agaricomycetidae</taxon>
        <taxon>Agaricales</taxon>
        <taxon>Marasmiineae</taxon>
        <taxon>Physalacriaceae</taxon>
        <taxon>Armillaria</taxon>
    </lineage>
</organism>
<reference evidence="1" key="1">
    <citation type="submission" date="2023-06" db="EMBL/GenBank/DDBJ databases">
        <authorList>
            <consortium name="Lawrence Berkeley National Laboratory"/>
            <person name="Ahrendt S."/>
            <person name="Sahu N."/>
            <person name="Indic B."/>
            <person name="Wong-Bajracharya J."/>
            <person name="Merenyi Z."/>
            <person name="Ke H.-M."/>
            <person name="Monk M."/>
            <person name="Kocsube S."/>
            <person name="Drula E."/>
            <person name="Lipzen A."/>
            <person name="Balint B."/>
            <person name="Henrissat B."/>
            <person name="Andreopoulos B."/>
            <person name="Martin F.M."/>
            <person name="Harder C.B."/>
            <person name="Rigling D."/>
            <person name="Ford K.L."/>
            <person name="Foster G.D."/>
            <person name="Pangilinan J."/>
            <person name="Papanicolaou A."/>
            <person name="Barry K."/>
            <person name="LaButti K."/>
            <person name="Viragh M."/>
            <person name="Koriabine M."/>
            <person name="Yan M."/>
            <person name="Riley R."/>
            <person name="Champramary S."/>
            <person name="Plett K.L."/>
            <person name="Tsai I.J."/>
            <person name="Slot J."/>
            <person name="Sipos G."/>
            <person name="Plett J."/>
            <person name="Nagy L.G."/>
            <person name="Grigoriev I.V."/>
        </authorList>
    </citation>
    <scope>NUCLEOTIDE SEQUENCE</scope>
    <source>
        <strain evidence="1">ICMP 16352</strain>
    </source>
</reference>
<dbReference type="AlphaFoldDB" id="A0AA39NT98"/>
<proteinExistence type="predicted"/>